<accession>A0A4C1VAB1</accession>
<evidence type="ECO:0000313" key="2">
    <source>
        <dbReference type="Proteomes" id="UP000299102"/>
    </source>
</evidence>
<comment type="caution">
    <text evidence="1">The sequence shown here is derived from an EMBL/GenBank/DDBJ whole genome shotgun (WGS) entry which is preliminary data.</text>
</comment>
<name>A0A4C1VAB1_EUMVA</name>
<protein>
    <submittedName>
        <fullName evidence="1">Uncharacterized protein</fullName>
    </submittedName>
</protein>
<dbReference type="Proteomes" id="UP000299102">
    <property type="component" value="Unassembled WGS sequence"/>
</dbReference>
<gene>
    <name evidence="1" type="ORF">EVAR_95948_1</name>
</gene>
<dbReference type="AlphaFoldDB" id="A0A4C1VAB1"/>
<proteinExistence type="predicted"/>
<organism evidence="1 2">
    <name type="scientific">Eumeta variegata</name>
    <name type="common">Bagworm moth</name>
    <name type="synonym">Eumeta japonica</name>
    <dbReference type="NCBI Taxonomy" id="151549"/>
    <lineage>
        <taxon>Eukaryota</taxon>
        <taxon>Metazoa</taxon>
        <taxon>Ecdysozoa</taxon>
        <taxon>Arthropoda</taxon>
        <taxon>Hexapoda</taxon>
        <taxon>Insecta</taxon>
        <taxon>Pterygota</taxon>
        <taxon>Neoptera</taxon>
        <taxon>Endopterygota</taxon>
        <taxon>Lepidoptera</taxon>
        <taxon>Glossata</taxon>
        <taxon>Ditrysia</taxon>
        <taxon>Tineoidea</taxon>
        <taxon>Psychidae</taxon>
        <taxon>Oiketicinae</taxon>
        <taxon>Eumeta</taxon>
    </lineage>
</organism>
<sequence>MDTRNLKEGTSALTAFWAGTGYLMEGSWLMEEEWATGTSFSGQNATSAAITSHLFCQWLCSCEHRMKSFISIDPFANHDSDVVTFFDFSLCSAFDSDSGLDLDSSSVQNTHKLPAAPLASTYKEFFFSFISQKDAYS</sequence>
<keyword evidence="2" id="KW-1185">Reference proteome</keyword>
<dbReference type="EMBL" id="BGZK01000295">
    <property type="protein sequence ID" value="GBP34844.1"/>
    <property type="molecule type" value="Genomic_DNA"/>
</dbReference>
<evidence type="ECO:0000313" key="1">
    <source>
        <dbReference type="EMBL" id="GBP34844.1"/>
    </source>
</evidence>
<reference evidence="1 2" key="1">
    <citation type="journal article" date="2019" name="Commun. Biol.">
        <title>The bagworm genome reveals a unique fibroin gene that provides high tensile strength.</title>
        <authorList>
            <person name="Kono N."/>
            <person name="Nakamura H."/>
            <person name="Ohtoshi R."/>
            <person name="Tomita M."/>
            <person name="Numata K."/>
            <person name="Arakawa K."/>
        </authorList>
    </citation>
    <scope>NUCLEOTIDE SEQUENCE [LARGE SCALE GENOMIC DNA]</scope>
</reference>